<dbReference type="GO" id="GO:0000162">
    <property type="term" value="P:L-tryptophan biosynthetic process"/>
    <property type="evidence" value="ECO:0007669"/>
    <property type="project" value="TreeGrafter"/>
</dbReference>
<dbReference type="Pfam" id="PF00117">
    <property type="entry name" value="GATase"/>
    <property type="match status" value="1"/>
</dbReference>
<dbReference type="GO" id="GO:0004049">
    <property type="term" value="F:anthranilate synthase activity"/>
    <property type="evidence" value="ECO:0007669"/>
    <property type="project" value="TreeGrafter"/>
</dbReference>
<reference evidence="4" key="1">
    <citation type="submission" date="2018-02" db="EMBL/GenBank/DDBJ databases">
        <title>Glaesserella australis sp. nov., isolated from the lungs of pigs.</title>
        <authorList>
            <person name="Turni C."/>
            <person name="Christensen H."/>
        </authorList>
    </citation>
    <scope>NUCLEOTIDE SEQUENCE [LARGE SCALE GENOMIC DNA]</scope>
    <source>
        <strain evidence="4">HS4635</strain>
    </source>
</reference>
<dbReference type="GO" id="GO:0005829">
    <property type="term" value="C:cytosol"/>
    <property type="evidence" value="ECO:0007669"/>
    <property type="project" value="TreeGrafter"/>
</dbReference>
<protein>
    <submittedName>
        <fullName evidence="3">Anthranilate synthase component II</fullName>
    </submittedName>
</protein>
<name>A0A328C109_9PAST</name>
<accession>A0A328C109</accession>
<dbReference type="PANTHER" id="PTHR43418">
    <property type="entry name" value="MULTIFUNCTIONAL TRYPTOPHAN BIOSYNTHESIS PROTEIN-RELATED"/>
    <property type="match status" value="1"/>
</dbReference>
<dbReference type="InterPro" id="IPR006221">
    <property type="entry name" value="TrpG/PapA_dom"/>
</dbReference>
<dbReference type="EMBL" id="PTPX01000006">
    <property type="protein sequence ID" value="RAL19457.1"/>
    <property type="molecule type" value="Genomic_DNA"/>
</dbReference>
<comment type="caution">
    <text evidence="3">The sequence shown here is derived from an EMBL/GenBank/DDBJ whole genome shotgun (WGS) entry which is preliminary data.</text>
</comment>
<dbReference type="PRINTS" id="PR00097">
    <property type="entry name" value="ANTSNTHASEII"/>
</dbReference>
<dbReference type="InterPro" id="IPR050472">
    <property type="entry name" value="Anth_synth/Amidotransfase"/>
</dbReference>
<evidence type="ECO:0000256" key="1">
    <source>
        <dbReference type="ARBA" id="ARBA00022962"/>
    </source>
</evidence>
<dbReference type="GO" id="GO:0046820">
    <property type="term" value="F:4-amino-4-deoxychorismate synthase activity"/>
    <property type="evidence" value="ECO:0007669"/>
    <property type="project" value="TreeGrafter"/>
</dbReference>
<dbReference type="PRINTS" id="PR00096">
    <property type="entry name" value="GATASE"/>
</dbReference>
<dbReference type="RefSeq" id="WP_111749421.1">
    <property type="nucleotide sequence ID" value="NZ_PTPX01000006.1"/>
</dbReference>
<keyword evidence="4" id="KW-1185">Reference proteome</keyword>
<organism evidence="3 4">
    <name type="scientific">Glaesserella australis</name>
    <dbReference type="NCBI Taxonomy" id="2094024"/>
    <lineage>
        <taxon>Bacteria</taxon>
        <taxon>Pseudomonadati</taxon>
        <taxon>Pseudomonadota</taxon>
        <taxon>Gammaproteobacteria</taxon>
        <taxon>Pasteurellales</taxon>
        <taxon>Pasteurellaceae</taxon>
        <taxon>Glaesserella</taxon>
    </lineage>
</organism>
<keyword evidence="1" id="KW-0315">Glutamine amidotransferase</keyword>
<sequence>MLLIIDNHDSFTFNLVDLLRKIGAEMKVVSVEELDLDEIEQFSHIMISPGPDVPRAYPQLFEMLERYHQHKSILGVCLGHQTLCEFFGGELYNLSNVRHGQQRPLIQQTDNPLFANLPERFHIGLYHSWAISQKSLKNTPLVPTSTCDQGVLMAVKHCSLPIYGVQFHPESFITEYGEQILRNWLYQQKEI</sequence>
<dbReference type="PROSITE" id="PS51273">
    <property type="entry name" value="GATASE_TYPE_1"/>
    <property type="match status" value="1"/>
</dbReference>
<dbReference type="AlphaFoldDB" id="A0A328C109"/>
<dbReference type="SUPFAM" id="SSF52317">
    <property type="entry name" value="Class I glutamine amidotransferase-like"/>
    <property type="match status" value="1"/>
</dbReference>
<evidence type="ECO:0000313" key="4">
    <source>
        <dbReference type="Proteomes" id="UP000248689"/>
    </source>
</evidence>
<dbReference type="Proteomes" id="UP000248689">
    <property type="component" value="Unassembled WGS sequence"/>
</dbReference>
<feature type="domain" description="Glutamine amidotransferase" evidence="2">
    <location>
        <begin position="3"/>
        <end position="186"/>
    </location>
</feature>
<dbReference type="NCBIfam" id="TIGR00566">
    <property type="entry name" value="trpG_papA"/>
    <property type="match status" value="1"/>
</dbReference>
<proteinExistence type="predicted"/>
<dbReference type="NCBIfam" id="NF005367">
    <property type="entry name" value="PRK06895.1"/>
    <property type="match status" value="1"/>
</dbReference>
<dbReference type="InterPro" id="IPR017926">
    <property type="entry name" value="GATASE"/>
</dbReference>
<gene>
    <name evidence="3" type="ORF">C5N92_03175</name>
</gene>
<dbReference type="GO" id="GO:0046654">
    <property type="term" value="P:tetrahydrofolate biosynthetic process"/>
    <property type="evidence" value="ECO:0007669"/>
    <property type="project" value="TreeGrafter"/>
</dbReference>
<dbReference type="Gene3D" id="3.40.50.880">
    <property type="match status" value="1"/>
</dbReference>
<dbReference type="OrthoDB" id="9786812at2"/>
<evidence type="ECO:0000259" key="2">
    <source>
        <dbReference type="Pfam" id="PF00117"/>
    </source>
</evidence>
<dbReference type="InterPro" id="IPR029062">
    <property type="entry name" value="Class_I_gatase-like"/>
</dbReference>
<evidence type="ECO:0000313" key="3">
    <source>
        <dbReference type="EMBL" id="RAL19457.1"/>
    </source>
</evidence>
<dbReference type="PANTHER" id="PTHR43418:SF4">
    <property type="entry name" value="MULTIFUNCTIONAL TRYPTOPHAN BIOSYNTHESIS PROTEIN"/>
    <property type="match status" value="1"/>
</dbReference>
<dbReference type="CDD" id="cd01743">
    <property type="entry name" value="GATase1_Anthranilate_Synthase"/>
    <property type="match status" value="1"/>
</dbReference>